<evidence type="ECO:0000313" key="2">
    <source>
        <dbReference type="Proteomes" id="UP001568358"/>
    </source>
</evidence>
<evidence type="ECO:0008006" key="3">
    <source>
        <dbReference type="Google" id="ProtNLM"/>
    </source>
</evidence>
<dbReference type="EMBL" id="JBFSOO010000003">
    <property type="protein sequence ID" value="MEZ6852761.1"/>
    <property type="molecule type" value="Genomic_DNA"/>
</dbReference>
<gene>
    <name evidence="1" type="ORF">AB2Z07_04320</name>
</gene>
<dbReference type="RefSeq" id="WP_371150038.1">
    <property type="nucleotide sequence ID" value="NZ_JBFSOO010000003.1"/>
</dbReference>
<evidence type="ECO:0000313" key="1">
    <source>
        <dbReference type="EMBL" id="MEZ6852761.1"/>
    </source>
</evidence>
<reference evidence="1 2" key="1">
    <citation type="submission" date="2024-07" db="EMBL/GenBank/DDBJ databases">
        <title>Active virus-host system and metabolic interactions in a Lokiarchaeon culture.</title>
        <authorList>
            <person name="Ponce Toledo R.I."/>
            <person name="Rodrigues Oliveira T."/>
            <person name="Schleper C."/>
        </authorList>
    </citation>
    <scope>NUCLEOTIDE SEQUENCE [LARGE SCALE GENOMIC DNA]</scope>
    <source>
        <strain evidence="1 2">B35</strain>
    </source>
</reference>
<organism evidence="1 2">
    <name type="scientific">Halodesulfovibrio aestuarii</name>
    <dbReference type="NCBI Taxonomy" id="126333"/>
    <lineage>
        <taxon>Bacteria</taxon>
        <taxon>Pseudomonadati</taxon>
        <taxon>Thermodesulfobacteriota</taxon>
        <taxon>Desulfovibrionia</taxon>
        <taxon>Desulfovibrionales</taxon>
        <taxon>Desulfovibrionaceae</taxon>
        <taxon>Halodesulfovibrio</taxon>
    </lineage>
</organism>
<dbReference type="Proteomes" id="UP001568358">
    <property type="component" value="Unassembled WGS sequence"/>
</dbReference>
<keyword evidence="2" id="KW-1185">Reference proteome</keyword>
<accession>A0ABV4JSW3</accession>
<name>A0ABV4JSW3_9BACT</name>
<sequence length="152" mass="17271">MGKKDQTSAAGLHTLGEEFLEACKALDSRPTSQRRSGLLSKHARVQYYLVSHSLELFLKAALLIQGYSVKKVRAKGHNLEAIFKAVNLTFSNEEEEAVMMIAPYYHNKELEYPNVLGGKRWPHPSYLILLCERLKSELLQPAIDHYNKTNTL</sequence>
<protein>
    <recommendedName>
        <fullName evidence="3">HEPN domain-containing protein</fullName>
    </recommendedName>
</protein>
<proteinExistence type="predicted"/>
<comment type="caution">
    <text evidence="1">The sequence shown here is derived from an EMBL/GenBank/DDBJ whole genome shotgun (WGS) entry which is preliminary data.</text>
</comment>